<evidence type="ECO:0000259" key="1">
    <source>
        <dbReference type="PROSITE" id="PS50097"/>
    </source>
</evidence>
<dbReference type="InterPro" id="IPR011333">
    <property type="entry name" value="SKP1/BTB/POZ_sf"/>
</dbReference>
<feature type="domain" description="BTB" evidence="1">
    <location>
        <begin position="17"/>
        <end position="86"/>
    </location>
</feature>
<dbReference type="Pfam" id="PF00651">
    <property type="entry name" value="BTB"/>
    <property type="match status" value="1"/>
</dbReference>
<dbReference type="EMBL" id="JAAAHY010001158">
    <property type="protein sequence ID" value="KAF9952010.1"/>
    <property type="molecule type" value="Genomic_DNA"/>
</dbReference>
<name>A0A9P6LYD6_MORAP</name>
<dbReference type="CDD" id="cd18186">
    <property type="entry name" value="BTB_POZ_ZBTB_KLHL-like"/>
    <property type="match status" value="1"/>
</dbReference>
<keyword evidence="3" id="KW-1185">Reference proteome</keyword>
<dbReference type="PROSITE" id="PS50097">
    <property type="entry name" value="BTB"/>
    <property type="match status" value="1"/>
</dbReference>
<dbReference type="AlphaFoldDB" id="A0A9P6LYD6"/>
<dbReference type="Proteomes" id="UP000738359">
    <property type="component" value="Unassembled WGS sequence"/>
</dbReference>
<sequence>MSGISDIYDELLSSKEGDILIKLKDGNELKVISFIIKKRSSVFRTMLESSMQESVTGVIDLSSQYSLEAFREFMAYIYYNKNYTGSYLPLLFEVLRITDYFDVNAYNTYINNRIIGLITDVPICLMIATEARKHGTLAQNIYSRCLEFLSEALNPRTAVCYDVNSGDSKAWCCHAHSTKCKRHADANDSSSYSVKGQVACIHYTLRNTPRFTASAYTCRCCVHGPVKFAPALTTINQLPDFIVNDLNSTKTEEKGGNKTSA</sequence>
<evidence type="ECO:0000313" key="3">
    <source>
        <dbReference type="Proteomes" id="UP000738359"/>
    </source>
</evidence>
<comment type="caution">
    <text evidence="2">The sequence shown here is derived from an EMBL/GenBank/DDBJ whole genome shotgun (WGS) entry which is preliminary data.</text>
</comment>
<dbReference type="Gene3D" id="3.30.710.10">
    <property type="entry name" value="Potassium Channel Kv1.1, Chain A"/>
    <property type="match status" value="1"/>
</dbReference>
<organism evidence="2 3">
    <name type="scientific">Mortierella alpina</name>
    <name type="common">Oleaginous fungus</name>
    <name type="synonym">Mortierella renispora</name>
    <dbReference type="NCBI Taxonomy" id="64518"/>
    <lineage>
        <taxon>Eukaryota</taxon>
        <taxon>Fungi</taxon>
        <taxon>Fungi incertae sedis</taxon>
        <taxon>Mucoromycota</taxon>
        <taxon>Mortierellomycotina</taxon>
        <taxon>Mortierellomycetes</taxon>
        <taxon>Mortierellales</taxon>
        <taxon>Mortierellaceae</taxon>
        <taxon>Mortierella</taxon>
    </lineage>
</organism>
<protein>
    <recommendedName>
        <fullName evidence="1">BTB domain-containing protein</fullName>
    </recommendedName>
</protein>
<accession>A0A9P6LYD6</accession>
<dbReference type="InterPro" id="IPR000210">
    <property type="entry name" value="BTB/POZ_dom"/>
</dbReference>
<dbReference type="OrthoDB" id="6359816at2759"/>
<reference evidence="2" key="1">
    <citation type="journal article" date="2020" name="Fungal Divers.">
        <title>Resolving the Mortierellaceae phylogeny through synthesis of multi-gene phylogenetics and phylogenomics.</title>
        <authorList>
            <person name="Vandepol N."/>
            <person name="Liber J."/>
            <person name="Desiro A."/>
            <person name="Na H."/>
            <person name="Kennedy M."/>
            <person name="Barry K."/>
            <person name="Grigoriev I.V."/>
            <person name="Miller A.N."/>
            <person name="O'Donnell K."/>
            <person name="Stajich J.E."/>
            <person name="Bonito G."/>
        </authorList>
    </citation>
    <scope>NUCLEOTIDE SEQUENCE</scope>
    <source>
        <strain evidence="2">CK1249</strain>
    </source>
</reference>
<dbReference type="SUPFAM" id="SSF54695">
    <property type="entry name" value="POZ domain"/>
    <property type="match status" value="1"/>
</dbReference>
<evidence type="ECO:0000313" key="2">
    <source>
        <dbReference type="EMBL" id="KAF9952010.1"/>
    </source>
</evidence>
<proteinExistence type="predicted"/>
<gene>
    <name evidence="2" type="ORF">BGZ70_000772</name>
</gene>